<accession>R2SDF0</accession>
<feature type="domain" description="Bacterial Ig" evidence="1">
    <location>
        <begin position="164"/>
        <end position="238"/>
    </location>
</feature>
<protein>
    <recommendedName>
        <fullName evidence="1">Bacterial Ig domain-containing protein</fullName>
    </recommendedName>
</protein>
<dbReference type="Proteomes" id="UP000013858">
    <property type="component" value="Unassembled WGS sequence"/>
</dbReference>
<gene>
    <name evidence="3" type="ORF">I583_00170</name>
    <name evidence="2" type="ORF">UAW_02485</name>
</gene>
<evidence type="ECO:0000313" key="5">
    <source>
        <dbReference type="Proteomes" id="UP000014197"/>
    </source>
</evidence>
<dbReference type="eggNOG" id="COG1404">
    <property type="taxonomic scope" value="Bacteria"/>
</dbReference>
<comment type="caution">
    <text evidence="2">The sequence shown here is derived from an EMBL/GenBank/DDBJ whole genome shotgun (WGS) entry which is preliminary data.</text>
</comment>
<keyword evidence="5" id="KW-1185">Reference proteome</keyword>
<reference evidence="2 4" key="1">
    <citation type="submission" date="2013-02" db="EMBL/GenBank/DDBJ databases">
        <title>The Genome Sequence of Enterococcus haemoperoxidus BAA-382.</title>
        <authorList>
            <consortium name="The Broad Institute Genome Sequencing Platform"/>
            <consortium name="The Broad Institute Genome Sequencing Center for Infectious Disease"/>
            <person name="Earl A.M."/>
            <person name="Gilmore M.S."/>
            <person name="Lebreton F."/>
            <person name="Walker B."/>
            <person name="Young S.K."/>
            <person name="Zeng Q."/>
            <person name="Gargeya S."/>
            <person name="Fitzgerald M."/>
            <person name="Haas B."/>
            <person name="Abouelleil A."/>
            <person name="Alvarado L."/>
            <person name="Arachchi H.M."/>
            <person name="Berlin A.M."/>
            <person name="Chapman S.B."/>
            <person name="Dewar J."/>
            <person name="Goldberg J."/>
            <person name="Griggs A."/>
            <person name="Gujja S."/>
            <person name="Hansen M."/>
            <person name="Howarth C."/>
            <person name="Imamovic A."/>
            <person name="Larimer J."/>
            <person name="McCowan C."/>
            <person name="Murphy C."/>
            <person name="Neiman D."/>
            <person name="Pearson M."/>
            <person name="Priest M."/>
            <person name="Roberts A."/>
            <person name="Saif S."/>
            <person name="Shea T."/>
            <person name="Sisk P."/>
            <person name="Sykes S."/>
            <person name="Wortman J."/>
            <person name="Nusbaum C."/>
            <person name="Birren B."/>
        </authorList>
    </citation>
    <scope>NUCLEOTIDE SEQUENCE [LARGE SCALE GENOMIC DNA]</scope>
    <source>
        <strain evidence="2 4">ATCC BAA-382</strain>
    </source>
</reference>
<reference evidence="3 5" key="2">
    <citation type="submission" date="2013-03" db="EMBL/GenBank/DDBJ databases">
        <title>The Genome Sequence of Enterococcus haemoperoxidus BAA-382 (PacBio/Illumina hybrid assembly).</title>
        <authorList>
            <consortium name="The Broad Institute Genomics Platform"/>
            <consortium name="The Broad Institute Genome Sequencing Center for Infectious Disease"/>
            <person name="Earl A."/>
            <person name="Russ C."/>
            <person name="Gilmore M."/>
            <person name="Surin D."/>
            <person name="Walker B."/>
            <person name="Young S."/>
            <person name="Zeng Q."/>
            <person name="Gargeya S."/>
            <person name="Fitzgerald M."/>
            <person name="Haas B."/>
            <person name="Abouelleil A."/>
            <person name="Allen A.W."/>
            <person name="Alvarado L."/>
            <person name="Arachchi H.M."/>
            <person name="Berlin A.M."/>
            <person name="Chapman S.B."/>
            <person name="Gainer-Dewar J."/>
            <person name="Goldberg J."/>
            <person name="Griggs A."/>
            <person name="Gujja S."/>
            <person name="Hansen M."/>
            <person name="Howarth C."/>
            <person name="Imamovic A."/>
            <person name="Ireland A."/>
            <person name="Larimer J."/>
            <person name="McCowan C."/>
            <person name="Murphy C."/>
            <person name="Pearson M."/>
            <person name="Poon T.W."/>
            <person name="Priest M."/>
            <person name="Roberts A."/>
            <person name="Saif S."/>
            <person name="Shea T."/>
            <person name="Sisk P."/>
            <person name="Sykes S."/>
            <person name="Wortman J."/>
            <person name="Nusbaum C."/>
            <person name="Birren B."/>
        </authorList>
    </citation>
    <scope>NUCLEOTIDE SEQUENCE [LARGE SCALE GENOMIC DNA]</scope>
    <source>
        <strain evidence="3 5">ATCC BAA-382</strain>
    </source>
</reference>
<dbReference type="EMBL" id="ASVY01000001">
    <property type="protein sequence ID" value="EOT63370.1"/>
    <property type="molecule type" value="Genomic_DNA"/>
</dbReference>
<proteinExistence type="predicted"/>
<dbReference type="STRING" id="155618.RV06_GL001632"/>
<dbReference type="InterPro" id="IPR041498">
    <property type="entry name" value="Big_6"/>
</dbReference>
<dbReference type="OrthoDB" id="2339326at2"/>
<name>R2SDF0_9ENTE</name>
<organism evidence="2 4">
    <name type="scientific">Enterococcus haemoperoxidus ATCC BAA-382</name>
    <dbReference type="NCBI Taxonomy" id="1158608"/>
    <lineage>
        <taxon>Bacteria</taxon>
        <taxon>Bacillati</taxon>
        <taxon>Bacillota</taxon>
        <taxon>Bacilli</taxon>
        <taxon>Lactobacillales</taxon>
        <taxon>Enterococcaceae</taxon>
        <taxon>Enterococcus</taxon>
    </lineage>
</organism>
<dbReference type="PATRIC" id="fig|1158608.3.peg.2422"/>
<evidence type="ECO:0000313" key="2">
    <source>
        <dbReference type="EMBL" id="EOH93535.1"/>
    </source>
</evidence>
<dbReference type="RefSeq" id="WP_010762648.1">
    <property type="nucleotide sequence ID" value="NZ_KB946316.1"/>
</dbReference>
<evidence type="ECO:0000313" key="4">
    <source>
        <dbReference type="Proteomes" id="UP000013858"/>
    </source>
</evidence>
<evidence type="ECO:0000313" key="3">
    <source>
        <dbReference type="EMBL" id="EOT63370.1"/>
    </source>
</evidence>
<dbReference type="EMBL" id="AJAR01000024">
    <property type="protein sequence ID" value="EOH93535.1"/>
    <property type="molecule type" value="Genomic_DNA"/>
</dbReference>
<dbReference type="Proteomes" id="UP000014197">
    <property type="component" value="Unassembled WGS sequence"/>
</dbReference>
<evidence type="ECO:0000259" key="1">
    <source>
        <dbReference type="Pfam" id="PF17936"/>
    </source>
</evidence>
<dbReference type="Pfam" id="PF17936">
    <property type="entry name" value="Big_6"/>
    <property type="match status" value="1"/>
</dbReference>
<sequence length="402" mass="44827">MEKIKNKVFVVFLFFFLMLPVETFANTQNNSIFSQNDFGLSEIFIDKNQYWEVKGFHALLGSNLKNGYITSNTTEIVLTRKVASSDFIYDIEIFDSDFADLYASTTIWRYSINGKMNIIKNLENNKKYVILVSERDAWGNPVEKYVIGYFYGISSSEENNNNIPKINTITNKDKVVSGLATPNSTLYLTIGQDKYKSQVSQLGMFLIRLDTTYPAGTGVMAYTVDKNGIQSETALTVVKESNGTLGINPIYSSDSVITGKTVPNSLIEVNVDNNQRSRVYEGTSDSQGYFIVDMKGNTYVAGTQITVIVYALDGRVLTKKVIVYPPIPSVNTIHTNDTLITGVADPYAIIEVLINGLDKYKTNADKIGNFRLRVNTLKSGDKITLFQESNGIKSDIVNITVL</sequence>
<dbReference type="AlphaFoldDB" id="R2SDF0"/>